<keyword evidence="4" id="KW-1185">Reference proteome</keyword>
<feature type="domain" description="DUF8035" evidence="2">
    <location>
        <begin position="484"/>
        <end position="536"/>
    </location>
</feature>
<sequence length="717" mass="79799">MSFGASPADIAAVVKFCRACYRKCKQASGEYLEISREVRGLHTVLRHLKYEAEAPESLLNRDQSMYGRELAPIIQNCDFTLRALENLIQKYGRLGDGSPSSPRVLWDKIKFGSNEMDELGDIRVKLISHKTSLTLFLDTIQLQQAGKVSSTLDTQSGQLDMILDKVDGIAARMCQRAGSIMTSYDDDDKEVWKQFRRELVAEGFDSAVLHKHKDVLRAYIREIDQQGLLEDDPRDPQKLSNSSGVSPERWLDSVHSETSGAPPPSFRSYDSTSTEDSMKQMVGREENIKFPQSIKAQRGLPDSKSVLPLRQVLSMPDQGAATEKSENEVRRTRTLPVVNQRQPSPVPRLVTSTSEALPDNDLSNSETDTEETGTRVPPESSSNSTDLALVIRTSDIVSGDSSMALQVMPSGSPSSFRSYNSFAAEDIPQTMSYRAKHPSDAGLVPPLGGLTIPVHAPSKDGRSSPRTSMGLAPDQNGNEIPSNARWTRIRRSLVSPEVLDQDHCRYEARPDFVAVLGVLTREQIIDYAARSQELRDARRRKTRQQPPPQPPRPVPIPIPRRDERPGRDTPADDYSDSSEDERQRNRDSRNSNYPSSPTSSYTHVNRSGYPNPYGVQPPPSPAMSSSSTLNPQTVRHPQNSPREARIHYSYDQQDRERKERHRHSSPPRQKGRTSSSHSKTGDKEKPKSRWKENMGAGAVGGAAMSLLHVLSEAAEGL</sequence>
<protein>
    <recommendedName>
        <fullName evidence="2">DUF8035 domain-containing protein</fullName>
    </recommendedName>
</protein>
<organism evidence="3 4">
    <name type="scientific">Phlyctema vagabunda</name>
    <dbReference type="NCBI Taxonomy" id="108571"/>
    <lineage>
        <taxon>Eukaryota</taxon>
        <taxon>Fungi</taxon>
        <taxon>Dikarya</taxon>
        <taxon>Ascomycota</taxon>
        <taxon>Pezizomycotina</taxon>
        <taxon>Leotiomycetes</taxon>
        <taxon>Helotiales</taxon>
        <taxon>Dermateaceae</taxon>
        <taxon>Phlyctema</taxon>
    </lineage>
</organism>
<dbReference type="InterPro" id="IPR058348">
    <property type="entry name" value="DUF8035"/>
</dbReference>
<feature type="compositionally biased region" description="Basic residues" evidence="1">
    <location>
        <begin position="658"/>
        <end position="671"/>
    </location>
</feature>
<dbReference type="PANTHER" id="PTHR42081">
    <property type="entry name" value="ZINC FINGER PROTEIN DHHC DOMAIN CONTAINING PROTEIN"/>
    <property type="match status" value="1"/>
</dbReference>
<accession>A0ABR4PIU9</accession>
<feature type="compositionally biased region" description="Pro residues" evidence="1">
    <location>
        <begin position="545"/>
        <end position="558"/>
    </location>
</feature>
<reference evidence="3 4" key="1">
    <citation type="submission" date="2024-06" db="EMBL/GenBank/DDBJ databases">
        <title>Complete genome of Phlyctema vagabunda strain 19-DSS-EL-015.</title>
        <authorList>
            <person name="Fiorenzani C."/>
        </authorList>
    </citation>
    <scope>NUCLEOTIDE SEQUENCE [LARGE SCALE GENOMIC DNA]</scope>
    <source>
        <strain evidence="3 4">19-DSS-EL-015</strain>
    </source>
</reference>
<dbReference type="Pfam" id="PF26118">
    <property type="entry name" value="DUF8035"/>
    <property type="match status" value="1"/>
</dbReference>
<feature type="compositionally biased region" description="Polar residues" evidence="1">
    <location>
        <begin position="350"/>
        <end position="366"/>
    </location>
</feature>
<name>A0ABR4PIU9_9HELO</name>
<proteinExistence type="predicted"/>
<feature type="compositionally biased region" description="Basic and acidic residues" evidence="1">
    <location>
        <begin position="679"/>
        <end position="692"/>
    </location>
</feature>
<evidence type="ECO:0000313" key="3">
    <source>
        <dbReference type="EMBL" id="KAL3423255.1"/>
    </source>
</evidence>
<feature type="region of interest" description="Disordered" evidence="1">
    <location>
        <begin position="536"/>
        <end position="693"/>
    </location>
</feature>
<feature type="region of interest" description="Disordered" evidence="1">
    <location>
        <begin position="308"/>
        <end position="384"/>
    </location>
</feature>
<comment type="caution">
    <text evidence="3">The sequence shown here is derived from an EMBL/GenBank/DDBJ whole genome shotgun (WGS) entry which is preliminary data.</text>
</comment>
<feature type="compositionally biased region" description="Low complexity" evidence="1">
    <location>
        <begin position="590"/>
        <end position="602"/>
    </location>
</feature>
<evidence type="ECO:0000259" key="2">
    <source>
        <dbReference type="Pfam" id="PF26118"/>
    </source>
</evidence>
<evidence type="ECO:0000256" key="1">
    <source>
        <dbReference type="SAM" id="MobiDB-lite"/>
    </source>
</evidence>
<feature type="region of interest" description="Disordered" evidence="1">
    <location>
        <begin position="227"/>
        <end position="279"/>
    </location>
</feature>
<evidence type="ECO:0000313" key="4">
    <source>
        <dbReference type="Proteomes" id="UP001629113"/>
    </source>
</evidence>
<gene>
    <name evidence="3" type="ORF">PVAG01_05002</name>
</gene>
<dbReference type="PANTHER" id="PTHR42081:SF2">
    <property type="entry name" value="NIPPED-B-LIKE PROTEIN B"/>
    <property type="match status" value="1"/>
</dbReference>
<dbReference type="EMBL" id="JBFCZG010000004">
    <property type="protein sequence ID" value="KAL3423255.1"/>
    <property type="molecule type" value="Genomic_DNA"/>
</dbReference>
<feature type="compositionally biased region" description="Polar residues" evidence="1">
    <location>
        <begin position="628"/>
        <end position="641"/>
    </location>
</feature>
<feature type="region of interest" description="Disordered" evidence="1">
    <location>
        <begin position="457"/>
        <end position="481"/>
    </location>
</feature>
<feature type="compositionally biased region" description="Basic and acidic residues" evidence="1">
    <location>
        <begin position="559"/>
        <end position="570"/>
    </location>
</feature>
<feature type="compositionally biased region" description="Basic and acidic residues" evidence="1">
    <location>
        <begin position="580"/>
        <end position="589"/>
    </location>
</feature>
<dbReference type="Proteomes" id="UP001629113">
    <property type="component" value="Unassembled WGS sequence"/>
</dbReference>
<feature type="compositionally biased region" description="Basic and acidic residues" evidence="1">
    <location>
        <begin position="642"/>
        <end position="657"/>
    </location>
</feature>